<accession>A0ABR0KGJ0</accession>
<evidence type="ECO:0000313" key="3">
    <source>
        <dbReference type="EMBL" id="KAK5095863.1"/>
    </source>
</evidence>
<dbReference type="Pfam" id="PF20233">
    <property type="entry name" value="DUF6590"/>
    <property type="match status" value="1"/>
</dbReference>
<feature type="domain" description="DUF6590" evidence="2">
    <location>
        <begin position="445"/>
        <end position="617"/>
    </location>
</feature>
<feature type="compositionally biased region" description="Basic and acidic residues" evidence="1">
    <location>
        <begin position="329"/>
        <end position="347"/>
    </location>
</feature>
<feature type="compositionally biased region" description="Polar residues" evidence="1">
    <location>
        <begin position="486"/>
        <end position="496"/>
    </location>
</feature>
<evidence type="ECO:0000313" key="4">
    <source>
        <dbReference type="Proteomes" id="UP001345013"/>
    </source>
</evidence>
<feature type="region of interest" description="Disordered" evidence="1">
    <location>
        <begin position="29"/>
        <end position="175"/>
    </location>
</feature>
<feature type="region of interest" description="Disordered" evidence="1">
    <location>
        <begin position="464"/>
        <end position="496"/>
    </location>
</feature>
<dbReference type="InterPro" id="IPR046497">
    <property type="entry name" value="DUF6590"/>
</dbReference>
<keyword evidence="4" id="KW-1185">Reference proteome</keyword>
<dbReference type="PANTHER" id="PTHR35391:SF5">
    <property type="entry name" value="DUF6590 DOMAIN-CONTAINING PROTEIN"/>
    <property type="match status" value="1"/>
</dbReference>
<evidence type="ECO:0000259" key="2">
    <source>
        <dbReference type="Pfam" id="PF20233"/>
    </source>
</evidence>
<dbReference type="Proteomes" id="UP001345013">
    <property type="component" value="Unassembled WGS sequence"/>
</dbReference>
<gene>
    <name evidence="3" type="ORF">LTR24_002827</name>
</gene>
<feature type="compositionally biased region" description="Basic and acidic residues" evidence="1">
    <location>
        <begin position="473"/>
        <end position="484"/>
    </location>
</feature>
<reference evidence="3 4" key="1">
    <citation type="submission" date="2023-08" db="EMBL/GenBank/DDBJ databases">
        <title>Black Yeasts Isolated from many extreme environments.</title>
        <authorList>
            <person name="Coleine C."/>
            <person name="Stajich J.E."/>
            <person name="Selbmann L."/>
        </authorList>
    </citation>
    <scope>NUCLEOTIDE SEQUENCE [LARGE SCALE GENOMIC DNA]</scope>
    <source>
        <strain evidence="3 4">CCFEE 5885</strain>
    </source>
</reference>
<comment type="caution">
    <text evidence="3">The sequence shown here is derived from an EMBL/GenBank/DDBJ whole genome shotgun (WGS) entry which is preliminary data.</text>
</comment>
<dbReference type="EMBL" id="JAVRRG010000025">
    <property type="protein sequence ID" value="KAK5095863.1"/>
    <property type="molecule type" value="Genomic_DNA"/>
</dbReference>
<sequence>MSSSGLPEYIKGLEPGKIFRIDGKEYEKLGGGRYRLHKSTPVNVPRSAARGPPLADPSRLGSSFPRPSLGASFEHRGEVPNAGSGISSGPPGPTQATLAVSASRRADSNVAYPPPNDRIAQLIKPEDQPIRGPPKSRIEETVQNPKIKDPVEEESPRASRRHGSTNYARPATDAKDELLRMGPNMREEAPPGFSAARVPSRGLSSSLEAMPTSGTEACDLLRFAVLEDHAKAYTSIPHNDVEQRAAYLRGRPGLVNSRLDDFLREAVQQILNADVTGACLCVQSLVELNLCRDVKPRFFEEDLIEMHQGGTELNLKYDKNYKDVMRDAEKTAKEKAQRRAAQERRSAQQDPGYNEPLHEAKTHHARHDSRTGYTSYEPPDLEKLRMNEGNAKTERDSEVLLDNISSSQVVPVRTKNIIQIKPEQFADSGMKQLSAQYRVPGNGAKFFMTGKVFSLLWHEAAGAPRNPSGGAATDERENAGKEDQLSPDSTRLNPNVTIGPYGEKIYSHIRRMVVIKNREGYCWCIGVNSYSGQGLKKTGLRKRERDAHTIIHDSEIAAKALPDEPRTPKRPIAVKMVKGQSLTPASRLHYGKPYVVEWNTRVMDVGQVLRDDMPTLLVEAAAELLSDTSKAQKNARHEYV</sequence>
<feature type="region of interest" description="Disordered" evidence="1">
    <location>
        <begin position="329"/>
        <end position="383"/>
    </location>
</feature>
<evidence type="ECO:0000256" key="1">
    <source>
        <dbReference type="SAM" id="MobiDB-lite"/>
    </source>
</evidence>
<proteinExistence type="predicted"/>
<name>A0ABR0KGJ0_9EURO</name>
<dbReference type="PANTHER" id="PTHR35391">
    <property type="entry name" value="C2H2-TYPE DOMAIN-CONTAINING PROTEIN-RELATED"/>
    <property type="match status" value="1"/>
</dbReference>
<organism evidence="3 4">
    <name type="scientific">Lithohypha guttulata</name>
    <dbReference type="NCBI Taxonomy" id="1690604"/>
    <lineage>
        <taxon>Eukaryota</taxon>
        <taxon>Fungi</taxon>
        <taxon>Dikarya</taxon>
        <taxon>Ascomycota</taxon>
        <taxon>Pezizomycotina</taxon>
        <taxon>Eurotiomycetes</taxon>
        <taxon>Chaetothyriomycetidae</taxon>
        <taxon>Chaetothyriales</taxon>
        <taxon>Trichomeriaceae</taxon>
        <taxon>Lithohypha</taxon>
    </lineage>
</organism>
<protein>
    <recommendedName>
        <fullName evidence="2">DUF6590 domain-containing protein</fullName>
    </recommendedName>
</protein>
<feature type="compositionally biased region" description="Basic and acidic residues" evidence="1">
    <location>
        <begin position="136"/>
        <end position="157"/>
    </location>
</feature>